<keyword evidence="2" id="KW-1185">Reference proteome</keyword>
<dbReference type="OrthoDB" id="4564076at2759"/>
<gene>
    <name evidence="1" type="ORF">N0V93_005975</name>
</gene>
<dbReference type="EMBL" id="JAPEVB010000003">
    <property type="protein sequence ID" value="KAJ4392349.1"/>
    <property type="molecule type" value="Genomic_DNA"/>
</dbReference>
<name>A0A9W8YUA9_9PEZI</name>
<organism evidence="1 2">
    <name type="scientific">Gnomoniopsis smithogilvyi</name>
    <dbReference type="NCBI Taxonomy" id="1191159"/>
    <lineage>
        <taxon>Eukaryota</taxon>
        <taxon>Fungi</taxon>
        <taxon>Dikarya</taxon>
        <taxon>Ascomycota</taxon>
        <taxon>Pezizomycotina</taxon>
        <taxon>Sordariomycetes</taxon>
        <taxon>Sordariomycetidae</taxon>
        <taxon>Diaporthales</taxon>
        <taxon>Gnomoniaceae</taxon>
        <taxon>Gnomoniopsis</taxon>
    </lineage>
</organism>
<sequence length="295" mass="33245">MKFPRFNGAIAAAPLPDSPLAYNEDTIVNLILQILNLLTRICHIKPGELVYPSPSESSGGTSRHQDLDLTLCNTELILSPRVTSLLGRIPYFIPDLGSGPQIAFGSFLPNYLDAAVLHASRRVGGRPPWLGDAEVPGEPLRPVDVILTYGIDLDDMDEMWILDTAANTIRRCCPSNGCPSLDAFRRAFPNYQAELPDEPESYRNAPALHAPTVLASYIEDLRSLLFLPEWEMNWREVCFALIEDYGWGGDAFREEDWARDRMVVWEEIDKWSYETYGDDQTGFEPPAVRYLPPWV</sequence>
<dbReference type="AlphaFoldDB" id="A0A9W8YUA9"/>
<evidence type="ECO:0000313" key="2">
    <source>
        <dbReference type="Proteomes" id="UP001140453"/>
    </source>
</evidence>
<accession>A0A9W8YUA9</accession>
<proteinExistence type="predicted"/>
<protein>
    <submittedName>
        <fullName evidence="1">Uncharacterized protein</fullName>
    </submittedName>
</protein>
<comment type="caution">
    <text evidence="1">The sequence shown here is derived from an EMBL/GenBank/DDBJ whole genome shotgun (WGS) entry which is preliminary data.</text>
</comment>
<dbReference type="Proteomes" id="UP001140453">
    <property type="component" value="Unassembled WGS sequence"/>
</dbReference>
<evidence type="ECO:0000313" key="1">
    <source>
        <dbReference type="EMBL" id="KAJ4392349.1"/>
    </source>
</evidence>
<reference evidence="1" key="1">
    <citation type="submission" date="2022-10" db="EMBL/GenBank/DDBJ databases">
        <title>Tapping the CABI collections for fungal endophytes: first genome assemblies for Collariella, Neodidymelliopsis, Ascochyta clinopodiicola, Didymella pomorum, Didymosphaeria variabile, Neocosmospora piperis and Neocucurbitaria cava.</title>
        <authorList>
            <person name="Hill R."/>
        </authorList>
    </citation>
    <scope>NUCLEOTIDE SEQUENCE</scope>
    <source>
        <strain evidence="1">IMI 355082</strain>
    </source>
</reference>